<comment type="caution">
    <text evidence="2">The sequence shown here is derived from an EMBL/GenBank/DDBJ whole genome shotgun (WGS) entry which is preliminary data.</text>
</comment>
<keyword evidence="1" id="KW-0812">Transmembrane</keyword>
<feature type="transmembrane region" description="Helical" evidence="1">
    <location>
        <begin position="12"/>
        <end position="30"/>
    </location>
</feature>
<dbReference type="PANTHER" id="PTHR35791">
    <property type="entry name" value="UPF0754 MEMBRANE PROTEIN YHEB"/>
    <property type="match status" value="1"/>
</dbReference>
<dbReference type="EMBL" id="SHKX01000015">
    <property type="protein sequence ID" value="RZU37070.1"/>
    <property type="molecule type" value="Genomic_DNA"/>
</dbReference>
<keyword evidence="1" id="KW-1133">Transmembrane helix</keyword>
<feature type="transmembrane region" description="Helical" evidence="1">
    <location>
        <begin position="381"/>
        <end position="403"/>
    </location>
</feature>
<dbReference type="RefSeq" id="WP_130415145.1">
    <property type="nucleotide sequence ID" value="NZ_SHKX01000015.1"/>
</dbReference>
<evidence type="ECO:0000256" key="1">
    <source>
        <dbReference type="SAM" id="Phobius"/>
    </source>
</evidence>
<sequence length="405" mass="46556">MWQEFQAHMWLYISIPFISGFIGYVTKVVAIEMMFSPLEFVGIKPFFGWQGIVPRKAVKMATISVELMTTRLIRAEEIFARLDPKRIAKEIEVPMTAAVEEIVHEVAQTYKPGLWEAMPDFARQKVIKKVQAEAPAVVEAVMTEVQKDVAKYFDIKHMVISNLLKDKSMLNDIFKKVGRQEFRFFSNAGFYFGFGIGLIQMVCWLIFKQGWMLPAFGGFVGFFSDWAALQMMFRPLEPKKYLGITFQGLFLRRQHEVARDYAALISKQLLTPANMVEELCRGAMSDRIMDLIHRHVRLMIDNQSGMVKPLVVYAVGTKQYIEMKANVAERIMAQLPETMKHMESYAEDAMDIRNTLVERMQRLTPTEFEGMLRPAFKEDEWSLIAVGAALGFLVGELQVHFMLAQ</sequence>
<dbReference type="PANTHER" id="PTHR35791:SF1">
    <property type="entry name" value="UPF0754 MEMBRANE PROTEIN YHEB"/>
    <property type="match status" value="1"/>
</dbReference>
<keyword evidence="1" id="KW-0472">Membrane</keyword>
<accession>A0A4Q7YIM1</accession>
<proteinExistence type="predicted"/>
<organism evidence="2 3">
    <name type="scientific">Fluviicoccus keumensis</name>
    <dbReference type="NCBI Taxonomy" id="1435465"/>
    <lineage>
        <taxon>Bacteria</taxon>
        <taxon>Pseudomonadati</taxon>
        <taxon>Pseudomonadota</taxon>
        <taxon>Gammaproteobacteria</taxon>
        <taxon>Moraxellales</taxon>
        <taxon>Moraxellaceae</taxon>
        <taxon>Fluviicoccus</taxon>
    </lineage>
</organism>
<evidence type="ECO:0000313" key="2">
    <source>
        <dbReference type="EMBL" id="RZU37070.1"/>
    </source>
</evidence>
<protein>
    <submittedName>
        <fullName evidence="2">Uncharacterized protein DUF445</fullName>
    </submittedName>
</protein>
<dbReference type="Proteomes" id="UP000292423">
    <property type="component" value="Unassembled WGS sequence"/>
</dbReference>
<reference evidence="2 3" key="1">
    <citation type="submission" date="2019-02" db="EMBL/GenBank/DDBJ databases">
        <title>Genomic Encyclopedia of Type Strains, Phase IV (KMG-IV): sequencing the most valuable type-strain genomes for metagenomic binning, comparative biology and taxonomic classification.</title>
        <authorList>
            <person name="Goeker M."/>
        </authorList>
    </citation>
    <scope>NUCLEOTIDE SEQUENCE [LARGE SCALE GENOMIC DNA]</scope>
    <source>
        <strain evidence="2 3">DSM 105135</strain>
    </source>
</reference>
<feature type="transmembrane region" description="Helical" evidence="1">
    <location>
        <begin position="184"/>
        <end position="207"/>
    </location>
</feature>
<keyword evidence="3" id="KW-1185">Reference proteome</keyword>
<name>A0A4Q7YIM1_9GAMM</name>
<gene>
    <name evidence="2" type="ORF">EV700_2938</name>
</gene>
<evidence type="ECO:0000313" key="3">
    <source>
        <dbReference type="Proteomes" id="UP000292423"/>
    </source>
</evidence>
<dbReference type="OrthoDB" id="3631561at2"/>
<dbReference type="AlphaFoldDB" id="A0A4Q7YIM1"/>
<feature type="transmembrane region" description="Helical" evidence="1">
    <location>
        <begin position="213"/>
        <end position="233"/>
    </location>
</feature>